<dbReference type="InParanoid" id="A0A2P6NF55"/>
<proteinExistence type="predicted"/>
<dbReference type="InterPro" id="IPR051298">
    <property type="entry name" value="Heme_transport/Cell_adhesion"/>
</dbReference>
<evidence type="ECO:0000256" key="1">
    <source>
        <dbReference type="SAM" id="MobiDB-lite"/>
    </source>
</evidence>
<name>A0A2P6NF55_9EUKA</name>
<keyword evidence="2" id="KW-1133">Transmembrane helix</keyword>
<accession>A0A2P6NF55</accession>
<feature type="transmembrane region" description="Helical" evidence="2">
    <location>
        <begin position="1375"/>
        <end position="1397"/>
    </location>
</feature>
<feature type="region of interest" description="Disordered" evidence="1">
    <location>
        <begin position="1177"/>
        <end position="1370"/>
    </location>
</feature>
<comment type="caution">
    <text evidence="3">The sequence shown here is derived from an EMBL/GenBank/DDBJ whole genome shotgun (WGS) entry which is preliminary data.</text>
</comment>
<sequence length="1416" mass="157686">MSTPSSPKRHIRKHRKRRCSEPANILFSVFKSRQTATLIKSTTQMRTGALLLIASLWLCAGVTVASSKTLSARFIATKDRYYYTDSSPSEFVYIFQSVAGSNRIIYTQTRPSDSSTYTASPTVTSINGTSTNGTSINGTSLDGNSWDSYYYTDMTVQFDISDDPREAAQMWKNLNDAVSDQRSSYRSAFYGKRRTSQVPPIYVLAIWNATDAQPSIPIVTKTINVHFWYSLPYRRDDWTREFSSVSYCTEFSRLSMPNEQERFFYNGTNIYSVVARMEITAPGGLPDSFIIDIKMFSKHLSASYKGLKAYVLSFWNDGEVMPQAPLQVSQQSAKVQISWNYFSDRINLASNFTRVIRDVYESQGVSLSNETITHQLDRMDNVTSNGQILYRYTATYNVDVLGYVTDYGDDANLTAQVNGFLYLSGPNYLPAWNQTCDSYRLPRLSLLDAWTKSFQVKRLSVLTTDFVQTYRIEISWQDDLPFTLELNLTQPLLRAIHMPSIVIKNLNLSYYDQSTRQIPAYSGVYHHWQVYEFDMQSSRADMNQALLNLQQAVATKNTSAFNGANFPFIFHVGAVWKNDERQPLYPNATLDPETIDYKIRYLSYSNSTKFFNEDEYIKLFSAVGAVKLVKIAPAEYNCHNSYFTACMAVVTVRAQGNITWDNLRTLEPAMEEMSQRLNNSQGYYIWYYNVSDFQFIQLWKTNQSEPSFYLSTTFNMRTIYTSKFMLPAGMFVPFLSEKASTNVTHLYDTATYRTQYRYNRNLTNYDTSAQYRINEESSQFFLALDRLNAWAQKNGTLEYKCNSTSHGNCTVPQNVRLIRFWMEGVDINVSTVQNASKFLVVQYNMTSTNLPYSWSIWQYGSAIRMACGSNLQRFSYDQQYTVWNQTVFNATNQNSTFNGTTSFTMYHYNVTAYVTVQGPSYDIGSQAEDALYGLTNSSLNEAIRLYYFYFAYGLIDLQFVTEGTVERAHVRFRTEPSGSLNSTYLPIFSSICGGYVSLVDQQNTTVANGFIEYVLSFDISGTNATVWSAEEKLSDALGMQYDNKGSLFNQTAMSLNLSSISVVRFWYGNASEPPANASLAFRFTGISSNNQLAAVIAKAIRANVNAVSLDNFMPESRKRQDGSATAVFTQGRIDPATAKSSFSSAIDEAQSGGRNRFAEAAAVLGYPAVTVSRANDVTTQSSTSGATSTVVPTSSPTVAPTLAPTVTPTSVTPTSPPTVTATAAPTTDTTSAPTAAPTVTPTSVTPTSPPTVTATAAPTTDTTSAPTAAPTVTPTSVTPTSVTATSASVVSPTVTSTSTLTVTHTQETSQETTQDHQTSQETIPETTQETTQEPTKDKETTTETQTDSVATSGPPEPTNSTAQPTDKSLKPGQKAGIAIGVILGVGLIAAAAVFFYLRRRKQKSEEHDLLIRHNNY</sequence>
<dbReference type="Proteomes" id="UP000241769">
    <property type="component" value="Unassembled WGS sequence"/>
</dbReference>
<dbReference type="PANTHER" id="PTHR22917:SF6">
    <property type="entry name" value="EG:8D8.2 PROTEIN-RELATED"/>
    <property type="match status" value="1"/>
</dbReference>
<dbReference type="CDD" id="cd12087">
    <property type="entry name" value="TM_EGFR-like"/>
    <property type="match status" value="1"/>
</dbReference>
<keyword evidence="2" id="KW-0812">Transmembrane</keyword>
<keyword evidence="2" id="KW-0472">Membrane</keyword>
<organism evidence="3 4">
    <name type="scientific">Planoprotostelium fungivorum</name>
    <dbReference type="NCBI Taxonomy" id="1890364"/>
    <lineage>
        <taxon>Eukaryota</taxon>
        <taxon>Amoebozoa</taxon>
        <taxon>Evosea</taxon>
        <taxon>Variosea</taxon>
        <taxon>Cavosteliida</taxon>
        <taxon>Cavosteliaceae</taxon>
        <taxon>Planoprotostelium</taxon>
    </lineage>
</organism>
<keyword evidence="4" id="KW-1185">Reference proteome</keyword>
<gene>
    <name evidence="3" type="ORF">PROFUN_04899</name>
</gene>
<reference evidence="3 4" key="1">
    <citation type="journal article" date="2018" name="Genome Biol. Evol.">
        <title>Multiple Roots of Fruiting Body Formation in Amoebozoa.</title>
        <authorList>
            <person name="Hillmann F."/>
            <person name="Forbes G."/>
            <person name="Novohradska S."/>
            <person name="Ferling I."/>
            <person name="Riege K."/>
            <person name="Groth M."/>
            <person name="Westermann M."/>
            <person name="Marz M."/>
            <person name="Spaller T."/>
            <person name="Winckler T."/>
            <person name="Schaap P."/>
            <person name="Glockner G."/>
        </authorList>
    </citation>
    <scope>NUCLEOTIDE SEQUENCE [LARGE SCALE GENOMIC DNA]</scope>
    <source>
        <strain evidence="3 4">Jena</strain>
    </source>
</reference>
<dbReference type="EMBL" id="MDYQ01000100">
    <property type="protein sequence ID" value="PRP82594.1"/>
    <property type="molecule type" value="Genomic_DNA"/>
</dbReference>
<evidence type="ECO:0000313" key="3">
    <source>
        <dbReference type="EMBL" id="PRP82594.1"/>
    </source>
</evidence>
<evidence type="ECO:0000256" key="2">
    <source>
        <dbReference type="SAM" id="Phobius"/>
    </source>
</evidence>
<dbReference type="STRING" id="1890364.A0A2P6NF55"/>
<protein>
    <submittedName>
        <fullName evidence="3">Cohesin domain protein</fullName>
    </submittedName>
</protein>
<evidence type="ECO:0000313" key="4">
    <source>
        <dbReference type="Proteomes" id="UP000241769"/>
    </source>
</evidence>
<dbReference type="PANTHER" id="PTHR22917">
    <property type="entry name" value="HEMOPEXIN DOMAIN-CONTAINING PROTEIN"/>
    <property type="match status" value="1"/>
</dbReference>
<feature type="compositionally biased region" description="Low complexity" evidence="1">
    <location>
        <begin position="1177"/>
        <end position="1333"/>
    </location>
</feature>